<evidence type="ECO:0000256" key="6">
    <source>
        <dbReference type="ARBA" id="ARBA00022840"/>
    </source>
</evidence>
<keyword evidence="4" id="KW-0547">Nucleotide-binding</keyword>
<dbReference type="InterPro" id="IPR008271">
    <property type="entry name" value="Ser/Thr_kinase_AS"/>
</dbReference>
<dbReference type="HOGENOM" id="CLU_000288_63_5_1"/>
<proteinExistence type="predicted"/>
<comment type="catalytic activity">
    <reaction evidence="7">
        <text>L-threonyl-[protein] + ATP = O-phospho-L-threonyl-[protein] + ADP + H(+)</text>
        <dbReference type="Rhea" id="RHEA:46608"/>
        <dbReference type="Rhea" id="RHEA-COMP:11060"/>
        <dbReference type="Rhea" id="RHEA-COMP:11605"/>
        <dbReference type="ChEBI" id="CHEBI:15378"/>
        <dbReference type="ChEBI" id="CHEBI:30013"/>
        <dbReference type="ChEBI" id="CHEBI:30616"/>
        <dbReference type="ChEBI" id="CHEBI:61977"/>
        <dbReference type="ChEBI" id="CHEBI:456216"/>
        <dbReference type="EC" id="2.7.11.1"/>
    </reaction>
</comment>
<evidence type="ECO:0000256" key="5">
    <source>
        <dbReference type="ARBA" id="ARBA00022777"/>
    </source>
</evidence>
<comment type="catalytic activity">
    <reaction evidence="8">
        <text>L-seryl-[protein] + ATP = O-phospho-L-seryl-[protein] + ADP + H(+)</text>
        <dbReference type="Rhea" id="RHEA:17989"/>
        <dbReference type="Rhea" id="RHEA-COMP:9863"/>
        <dbReference type="Rhea" id="RHEA-COMP:11604"/>
        <dbReference type="ChEBI" id="CHEBI:15378"/>
        <dbReference type="ChEBI" id="CHEBI:29999"/>
        <dbReference type="ChEBI" id="CHEBI:30616"/>
        <dbReference type="ChEBI" id="CHEBI:83421"/>
        <dbReference type="ChEBI" id="CHEBI:456216"/>
        <dbReference type="EC" id="2.7.11.1"/>
    </reaction>
</comment>
<name>M5FR86_DACPD</name>
<dbReference type="PANTHER" id="PTHR24356:SF163">
    <property type="entry name" value="3-PHOSPHOINOSITIDE-DEPENDENT PROTEIN KINASE 1-RELATED"/>
    <property type="match status" value="1"/>
</dbReference>
<dbReference type="InterPro" id="IPR011009">
    <property type="entry name" value="Kinase-like_dom_sf"/>
</dbReference>
<keyword evidence="11" id="KW-1185">Reference proteome</keyword>
<feature type="domain" description="Protein kinase" evidence="9">
    <location>
        <begin position="1"/>
        <end position="247"/>
    </location>
</feature>
<dbReference type="Gene3D" id="1.10.510.10">
    <property type="entry name" value="Transferase(Phosphotransferase) domain 1"/>
    <property type="match status" value="1"/>
</dbReference>
<dbReference type="STRING" id="1858805.M5FR86"/>
<evidence type="ECO:0000256" key="7">
    <source>
        <dbReference type="ARBA" id="ARBA00047899"/>
    </source>
</evidence>
<keyword evidence="6" id="KW-0067">ATP-binding</keyword>
<dbReference type="PROSITE" id="PS50011">
    <property type="entry name" value="PROTEIN_KINASE_DOM"/>
    <property type="match status" value="1"/>
</dbReference>
<dbReference type="EC" id="2.7.11.1" evidence="1"/>
<dbReference type="OMA" id="HYEACES"/>
<dbReference type="GO" id="GO:0004674">
    <property type="term" value="F:protein serine/threonine kinase activity"/>
    <property type="evidence" value="ECO:0007669"/>
    <property type="project" value="UniProtKB-KW"/>
</dbReference>
<feature type="non-terminal residue" evidence="10">
    <location>
        <position position="265"/>
    </location>
</feature>
<dbReference type="InterPro" id="IPR000719">
    <property type="entry name" value="Prot_kinase_dom"/>
</dbReference>
<sequence>QTYAVKVLDKAHVTRWKQQGNRVDVQSERRALMRLSRPGHPGVVRLFWAMQDQTTLYFVLELCPKGDMTTVLRRLGSFSLPCARYYFAQITDAVLFIHSQGIIHRDLKPDNFLFTDAWRIKITDFGSAKVVDEGASRRSSFVGSPQYVSPEILAHQPASYPTDLWSLGIVLYQLISGRFPFDSGPTGGLAHYLMWQRVLKGEYGFDEGWDPAARDLVTKLLVNDPLQRLGAQGGPEGAGEVRSAAFFDGVEWGSLWTCDPPEFEP</sequence>
<dbReference type="SMART" id="SM00220">
    <property type="entry name" value="S_TKc"/>
    <property type="match status" value="1"/>
</dbReference>
<evidence type="ECO:0000313" key="11">
    <source>
        <dbReference type="Proteomes" id="UP000030653"/>
    </source>
</evidence>
<dbReference type="GO" id="GO:0005524">
    <property type="term" value="F:ATP binding"/>
    <property type="evidence" value="ECO:0007669"/>
    <property type="project" value="UniProtKB-KW"/>
</dbReference>
<organism evidence="10 11">
    <name type="scientific">Dacryopinax primogenitus (strain DJM 731)</name>
    <name type="common">Brown rot fungus</name>
    <dbReference type="NCBI Taxonomy" id="1858805"/>
    <lineage>
        <taxon>Eukaryota</taxon>
        <taxon>Fungi</taxon>
        <taxon>Dikarya</taxon>
        <taxon>Basidiomycota</taxon>
        <taxon>Agaricomycotina</taxon>
        <taxon>Dacrymycetes</taxon>
        <taxon>Dacrymycetales</taxon>
        <taxon>Dacrymycetaceae</taxon>
        <taxon>Dacryopinax</taxon>
    </lineage>
</organism>
<reference evidence="10 11" key="1">
    <citation type="journal article" date="2012" name="Science">
        <title>The Paleozoic origin of enzymatic lignin decomposition reconstructed from 31 fungal genomes.</title>
        <authorList>
            <person name="Floudas D."/>
            <person name="Binder M."/>
            <person name="Riley R."/>
            <person name="Barry K."/>
            <person name="Blanchette R.A."/>
            <person name="Henrissat B."/>
            <person name="Martinez A.T."/>
            <person name="Otillar R."/>
            <person name="Spatafora J.W."/>
            <person name="Yadav J.S."/>
            <person name="Aerts A."/>
            <person name="Benoit I."/>
            <person name="Boyd A."/>
            <person name="Carlson A."/>
            <person name="Copeland A."/>
            <person name="Coutinho P.M."/>
            <person name="de Vries R.P."/>
            <person name="Ferreira P."/>
            <person name="Findley K."/>
            <person name="Foster B."/>
            <person name="Gaskell J."/>
            <person name="Glotzer D."/>
            <person name="Gorecki P."/>
            <person name="Heitman J."/>
            <person name="Hesse C."/>
            <person name="Hori C."/>
            <person name="Igarashi K."/>
            <person name="Jurgens J.A."/>
            <person name="Kallen N."/>
            <person name="Kersten P."/>
            <person name="Kohler A."/>
            <person name="Kuees U."/>
            <person name="Kumar T.K.A."/>
            <person name="Kuo A."/>
            <person name="LaButti K."/>
            <person name="Larrondo L.F."/>
            <person name="Lindquist E."/>
            <person name="Ling A."/>
            <person name="Lombard V."/>
            <person name="Lucas S."/>
            <person name="Lundell T."/>
            <person name="Martin R."/>
            <person name="McLaughlin D.J."/>
            <person name="Morgenstern I."/>
            <person name="Morin E."/>
            <person name="Murat C."/>
            <person name="Nagy L.G."/>
            <person name="Nolan M."/>
            <person name="Ohm R.A."/>
            <person name="Patyshakuliyeva A."/>
            <person name="Rokas A."/>
            <person name="Ruiz-Duenas F.J."/>
            <person name="Sabat G."/>
            <person name="Salamov A."/>
            <person name="Samejima M."/>
            <person name="Schmutz J."/>
            <person name="Slot J.C."/>
            <person name="St John F."/>
            <person name="Stenlid J."/>
            <person name="Sun H."/>
            <person name="Sun S."/>
            <person name="Syed K."/>
            <person name="Tsang A."/>
            <person name="Wiebenga A."/>
            <person name="Young D."/>
            <person name="Pisabarro A."/>
            <person name="Eastwood D.C."/>
            <person name="Martin F."/>
            <person name="Cullen D."/>
            <person name="Grigoriev I.V."/>
            <person name="Hibbett D.S."/>
        </authorList>
    </citation>
    <scope>NUCLEOTIDE SEQUENCE [LARGE SCALE GENOMIC DNA]</scope>
    <source>
        <strain evidence="10 11">DJM-731 SS1</strain>
    </source>
</reference>
<keyword evidence="3" id="KW-0808">Transferase</keyword>
<dbReference type="EMBL" id="JH795877">
    <property type="protein sequence ID" value="EJT97419.1"/>
    <property type="molecule type" value="Genomic_DNA"/>
</dbReference>
<dbReference type="OrthoDB" id="347657at2759"/>
<dbReference type="AlphaFoldDB" id="M5FR86"/>
<dbReference type="Pfam" id="PF00069">
    <property type="entry name" value="Pkinase"/>
    <property type="match status" value="1"/>
</dbReference>
<evidence type="ECO:0000256" key="4">
    <source>
        <dbReference type="ARBA" id="ARBA00022741"/>
    </source>
</evidence>
<evidence type="ECO:0000256" key="3">
    <source>
        <dbReference type="ARBA" id="ARBA00022679"/>
    </source>
</evidence>
<accession>M5FR86</accession>
<dbReference type="InterPro" id="IPR050236">
    <property type="entry name" value="Ser_Thr_kinase_AGC"/>
</dbReference>
<dbReference type="PANTHER" id="PTHR24356">
    <property type="entry name" value="SERINE/THREONINE-PROTEIN KINASE"/>
    <property type="match status" value="1"/>
</dbReference>
<keyword evidence="5 10" id="KW-0418">Kinase</keyword>
<dbReference type="PROSITE" id="PS00108">
    <property type="entry name" value="PROTEIN_KINASE_ST"/>
    <property type="match status" value="1"/>
</dbReference>
<dbReference type="GO" id="GO:0035556">
    <property type="term" value="P:intracellular signal transduction"/>
    <property type="evidence" value="ECO:0007669"/>
    <property type="project" value="TreeGrafter"/>
</dbReference>
<dbReference type="Proteomes" id="UP000030653">
    <property type="component" value="Unassembled WGS sequence"/>
</dbReference>
<keyword evidence="2" id="KW-0723">Serine/threonine-protein kinase</keyword>
<protein>
    <recommendedName>
        <fullName evidence="1">non-specific serine/threonine protein kinase</fullName>
        <ecNumber evidence="1">2.7.11.1</ecNumber>
    </recommendedName>
</protein>
<feature type="non-terminal residue" evidence="10">
    <location>
        <position position="1"/>
    </location>
</feature>
<dbReference type="Gene3D" id="3.30.200.20">
    <property type="entry name" value="Phosphorylase Kinase, domain 1"/>
    <property type="match status" value="1"/>
</dbReference>
<evidence type="ECO:0000256" key="2">
    <source>
        <dbReference type="ARBA" id="ARBA00022527"/>
    </source>
</evidence>
<evidence type="ECO:0000256" key="1">
    <source>
        <dbReference type="ARBA" id="ARBA00012513"/>
    </source>
</evidence>
<dbReference type="SUPFAM" id="SSF56112">
    <property type="entry name" value="Protein kinase-like (PK-like)"/>
    <property type="match status" value="1"/>
</dbReference>
<evidence type="ECO:0000259" key="9">
    <source>
        <dbReference type="PROSITE" id="PS50011"/>
    </source>
</evidence>
<dbReference type="RefSeq" id="XP_040624317.1">
    <property type="nucleotide sequence ID" value="XM_040774313.1"/>
</dbReference>
<gene>
    <name evidence="10" type="ORF">DACRYDRAFT_29324</name>
</gene>
<evidence type="ECO:0000313" key="10">
    <source>
        <dbReference type="EMBL" id="EJT97419.1"/>
    </source>
</evidence>
<dbReference type="GeneID" id="63689375"/>
<evidence type="ECO:0000256" key="8">
    <source>
        <dbReference type="ARBA" id="ARBA00048679"/>
    </source>
</evidence>